<comment type="similarity">
    <text evidence="1">Belongs to the FAM124 family.</text>
</comment>
<evidence type="ECO:0000313" key="4">
    <source>
        <dbReference type="Proteomes" id="UP000275408"/>
    </source>
</evidence>
<evidence type="ECO:0000256" key="1">
    <source>
        <dbReference type="ARBA" id="ARBA00006440"/>
    </source>
</evidence>
<keyword evidence="4" id="KW-1185">Reference proteome</keyword>
<protein>
    <recommendedName>
        <fullName evidence="2">FAM124 domain-containing protein</fullName>
    </recommendedName>
</protein>
<dbReference type="InterPro" id="IPR046365">
    <property type="entry name" value="FAM124_dom"/>
</dbReference>
<dbReference type="Pfam" id="PF15067">
    <property type="entry name" value="FAM124"/>
    <property type="match status" value="1"/>
</dbReference>
<dbReference type="InterPro" id="IPR029380">
    <property type="entry name" value="FAM124"/>
</dbReference>
<dbReference type="OrthoDB" id="10023686at2759"/>
<evidence type="ECO:0000259" key="2">
    <source>
        <dbReference type="Pfam" id="PF15067"/>
    </source>
</evidence>
<organism evidence="3 4">
    <name type="scientific">Pocillopora damicornis</name>
    <name type="common">Cauliflower coral</name>
    <name type="synonym">Millepora damicornis</name>
    <dbReference type="NCBI Taxonomy" id="46731"/>
    <lineage>
        <taxon>Eukaryota</taxon>
        <taxon>Metazoa</taxon>
        <taxon>Cnidaria</taxon>
        <taxon>Anthozoa</taxon>
        <taxon>Hexacorallia</taxon>
        <taxon>Scleractinia</taxon>
        <taxon>Astrocoeniina</taxon>
        <taxon>Pocilloporidae</taxon>
        <taxon>Pocillopora</taxon>
    </lineage>
</organism>
<dbReference type="EMBL" id="RCHS01002732">
    <property type="protein sequence ID" value="RMX46105.1"/>
    <property type="molecule type" value="Genomic_DNA"/>
</dbReference>
<evidence type="ECO:0000313" key="3">
    <source>
        <dbReference type="EMBL" id="RMX46105.1"/>
    </source>
</evidence>
<name>A0A3M6TXH6_POCDA</name>
<feature type="domain" description="FAM124" evidence="2">
    <location>
        <begin position="102"/>
        <end position="338"/>
    </location>
</feature>
<dbReference type="PANTHER" id="PTHR14715:SF6">
    <property type="entry name" value="FAM124 DOMAIN-CONTAINING PROTEIN"/>
    <property type="match status" value="1"/>
</dbReference>
<dbReference type="PANTHER" id="PTHR14715">
    <property type="entry name" value="FAM124 DOMAIN-CONTAINING PROTEIN-RELATED"/>
    <property type="match status" value="1"/>
</dbReference>
<dbReference type="STRING" id="46731.A0A3M6TXH6"/>
<sequence>MHNADCTKVGNVSFRYSRKVKFRNHVRKLDQHSEELRILLAIFQHCDYSGELSNEACFKLTTSIKRKDWFNMEEEFASNDEGFDENILEDENFQVAPDPYNCTLQIHVKRGEANSLKRLYLPFLEGMDPTFQFISINESNDVNAALDSWTDESNDSSLLQCQAISIVLFLYETFGRLSAIDVQNKLNFPPWKFHHRVELPADAKPRVTALQDFYQTFPGLPLWSVCPVHYGNEHLRFHIFTRNFMQMRSFYEILTGKKAISGSPGFCFFTIYSQSGFDVQLSLKQLQQICPKPSEFVRLKFRIKDIDTVLPYLGEQPHVQKENGWWIVTDPDGNELIIEETEPSHTRTRTGRLLSSTSLETSDYDTASIDTESLAGSMNHSPHGTLNASFSESFTLF</sequence>
<accession>A0A3M6TXH6</accession>
<dbReference type="Proteomes" id="UP000275408">
    <property type="component" value="Unassembled WGS sequence"/>
</dbReference>
<dbReference type="AlphaFoldDB" id="A0A3M6TXH6"/>
<proteinExistence type="inferred from homology"/>
<reference evidence="3 4" key="1">
    <citation type="journal article" date="2018" name="Sci. Rep.">
        <title>Comparative analysis of the Pocillopora damicornis genome highlights role of immune system in coral evolution.</title>
        <authorList>
            <person name="Cunning R."/>
            <person name="Bay R.A."/>
            <person name="Gillette P."/>
            <person name="Baker A.C."/>
            <person name="Traylor-Knowles N."/>
        </authorList>
    </citation>
    <scope>NUCLEOTIDE SEQUENCE [LARGE SCALE GENOMIC DNA]</scope>
    <source>
        <strain evidence="3">RSMAS</strain>
        <tissue evidence="3">Whole animal</tissue>
    </source>
</reference>
<gene>
    <name evidence="3" type="ORF">pdam_00009377</name>
</gene>
<comment type="caution">
    <text evidence="3">The sequence shown here is derived from an EMBL/GenBank/DDBJ whole genome shotgun (WGS) entry which is preliminary data.</text>
</comment>